<dbReference type="Pfam" id="PF07833">
    <property type="entry name" value="Cu_amine_oxidN1"/>
    <property type="match status" value="1"/>
</dbReference>
<dbReference type="Gene3D" id="3.30.457.10">
    <property type="entry name" value="Copper amine oxidase-like, N-terminal domain"/>
    <property type="match status" value="2"/>
</dbReference>
<gene>
    <name evidence="3" type="ORF">G9U52_21340</name>
</gene>
<evidence type="ECO:0000256" key="1">
    <source>
        <dbReference type="SAM" id="SignalP"/>
    </source>
</evidence>
<proteinExistence type="predicted"/>
<evidence type="ECO:0000259" key="2">
    <source>
        <dbReference type="Pfam" id="PF07833"/>
    </source>
</evidence>
<name>A0ABX0J7P2_9BACL</name>
<dbReference type="RefSeq" id="WP_166152682.1">
    <property type="nucleotide sequence ID" value="NZ_JAAOIW010000008.1"/>
</dbReference>
<evidence type="ECO:0000313" key="3">
    <source>
        <dbReference type="EMBL" id="NHN32390.1"/>
    </source>
</evidence>
<feature type="domain" description="Copper amine oxidase-like N-terminal" evidence="2">
    <location>
        <begin position="419"/>
        <end position="523"/>
    </location>
</feature>
<dbReference type="Proteomes" id="UP001165962">
    <property type="component" value="Unassembled WGS sequence"/>
</dbReference>
<comment type="caution">
    <text evidence="3">The sequence shown here is derived from an EMBL/GenBank/DDBJ whole genome shotgun (WGS) entry which is preliminary data.</text>
</comment>
<accession>A0ABX0J7P2</accession>
<keyword evidence="4" id="KW-1185">Reference proteome</keyword>
<dbReference type="InterPro" id="IPR012854">
    <property type="entry name" value="Cu_amine_oxidase-like_N"/>
</dbReference>
<feature type="chain" id="PRO_5045145827" evidence="1">
    <location>
        <begin position="26"/>
        <end position="528"/>
    </location>
</feature>
<dbReference type="SUPFAM" id="SSF55383">
    <property type="entry name" value="Copper amine oxidase, domain N"/>
    <property type="match status" value="2"/>
</dbReference>
<feature type="signal peptide" evidence="1">
    <location>
        <begin position="1"/>
        <end position="25"/>
    </location>
</feature>
<sequence length="528" mass="57315">MKLLKTKLVLLMLCIALMLPAVVGAATPTNDSMIAAGDLRAGLGQLLGEHALLAVIAMQKGYDKSADFTKAADLLNQNTDRLTAAISSVYGPNAGLVFKPIWASHLTYLVDYVNATVTKDDVGRKAAIMKLDSYRTQQAAFFASANPENFKAAAIEEELKVHINHLLDALNAYANKDYTSAYANARMAYGHMFDTADMLASGIANQYPDKFSTSAINSPTADFRGALGQVLGEHALLAILAMQKGMDGKMDFEPAVVALGQNTDDLTAVIALAYGQDAGNAFKPIWASHIGYFVSYVKATAAKDTTAMKMAVDNLDAYRAEQAKFFATANPQNFIEADISKALKEHINHLLTTFDTYAKQDYSFTYPNVEMAYSHMFKTTDVLAAGISTQFPAMFPANKLPDVGKSTVIFKINHTEVDVNGHKMMMDVAPFLKDNFTYIPLRYASDAVGATLAWNEMDRSATMSWNGNSVIFSPGSDVVIHNVEKKVASAMVTMQGERLVVPVQIFAEVTGWTADLAEEGKVIRLIAP</sequence>
<keyword evidence="1" id="KW-0732">Signal</keyword>
<protein>
    <submittedName>
        <fullName evidence="3">Copper amine oxidase N-terminal domain-containing protein</fullName>
    </submittedName>
</protein>
<dbReference type="InterPro" id="IPR036582">
    <property type="entry name" value="Mao_N_sf"/>
</dbReference>
<evidence type="ECO:0000313" key="4">
    <source>
        <dbReference type="Proteomes" id="UP001165962"/>
    </source>
</evidence>
<dbReference type="EMBL" id="JAAOIW010000008">
    <property type="protein sequence ID" value="NHN32390.1"/>
    <property type="molecule type" value="Genomic_DNA"/>
</dbReference>
<reference evidence="3" key="1">
    <citation type="submission" date="2020-03" db="EMBL/GenBank/DDBJ databases">
        <title>Draft sequencing of Paenibacilllus sp. S3N08.</title>
        <authorList>
            <person name="Kim D.-U."/>
        </authorList>
    </citation>
    <scope>NUCLEOTIDE SEQUENCE</scope>
    <source>
        <strain evidence="3">S3N08</strain>
    </source>
</reference>
<organism evidence="3 4">
    <name type="scientific">Paenibacillus agricola</name>
    <dbReference type="NCBI Taxonomy" id="2716264"/>
    <lineage>
        <taxon>Bacteria</taxon>
        <taxon>Bacillati</taxon>
        <taxon>Bacillota</taxon>
        <taxon>Bacilli</taxon>
        <taxon>Bacillales</taxon>
        <taxon>Paenibacillaceae</taxon>
        <taxon>Paenibacillus</taxon>
    </lineage>
</organism>